<accession>A0A9P3PNV2</accession>
<gene>
    <name evidence="6" type="ORF">LshimejAT787_0600310</name>
</gene>
<protein>
    <recommendedName>
        <fullName evidence="5">HMG box domain-containing protein</fullName>
    </recommendedName>
</protein>
<feature type="compositionally biased region" description="Low complexity" evidence="4">
    <location>
        <begin position="473"/>
        <end position="509"/>
    </location>
</feature>
<dbReference type="OrthoDB" id="6247875at2759"/>
<feature type="DNA-binding region" description="HMG box" evidence="3">
    <location>
        <begin position="72"/>
        <end position="141"/>
    </location>
</feature>
<dbReference type="SMART" id="SM00398">
    <property type="entry name" value="HMG"/>
    <property type="match status" value="1"/>
</dbReference>
<dbReference type="GO" id="GO:0005634">
    <property type="term" value="C:nucleus"/>
    <property type="evidence" value="ECO:0007669"/>
    <property type="project" value="UniProtKB-UniRule"/>
</dbReference>
<feature type="region of interest" description="Disordered" evidence="4">
    <location>
        <begin position="136"/>
        <end position="338"/>
    </location>
</feature>
<dbReference type="EMBL" id="BRPK01000006">
    <property type="protein sequence ID" value="GLB38869.1"/>
    <property type="molecule type" value="Genomic_DNA"/>
</dbReference>
<feature type="compositionally biased region" description="Pro residues" evidence="4">
    <location>
        <begin position="328"/>
        <end position="338"/>
    </location>
</feature>
<keyword evidence="2 3" id="KW-0539">Nucleus</keyword>
<dbReference type="Proteomes" id="UP001063166">
    <property type="component" value="Unassembled WGS sequence"/>
</dbReference>
<name>A0A9P3PNV2_LYOSH</name>
<dbReference type="CDD" id="cd01389">
    <property type="entry name" value="HMG-box_ROX1-like"/>
    <property type="match status" value="1"/>
</dbReference>
<sequence length="570" mass="61736">MTPPSDAPSLSPSPPSATSPLSLPPTPTSPTPPAPPALLHLHLHPSALPIPTYHPPDPSKKSHAKRQPLGHVPRPRNAFILFRCDFVRQKKVPADVENDHRNISRIAGGVWRTMREEERRPWVEMAEKEKERHGREYPGYRYTPGTASLGLGSGLEGKGKGKGRKKKRGDVREEEMREMEMEMERVESEKKETPRPVNVRAVRGLPPFKRVPSETLHPDASLPAYPPTPPTQRQHQPRPHPPAPSPSPTSYIDVRRSSSCPPGAPRVPPTSPTRESTVPTALLITRDDLARRPSRITMYQSTSSSSSCSTSVLPFPAAPSSTSLLPAKPGPEPAHAPINPPPPSLAHLSPASVALFEHQHQAFNPHIPGPVRDVRPELRTGAYVLDPPRGALGWECAPARPVDLTASAYDWEEEEWGGGQQKMVLLDDSDMDVSTHTHTHTSTCTQAYALTDAMTDNAGEMHHVLPPLPRRPLPTFTNPFAAASTSTSTSPTASIASAPSPTATPRSASGSDTDSLAPGAFSTPSLLSAFSVGVSPRDEKKGERGEEHGFVRGFARMSLDEGCPSSARRE</sequence>
<feature type="region of interest" description="Disordered" evidence="4">
    <location>
        <begin position="460"/>
        <end position="570"/>
    </location>
</feature>
<feature type="compositionally biased region" description="Low complexity" evidence="4">
    <location>
        <begin position="37"/>
        <end position="49"/>
    </location>
</feature>
<evidence type="ECO:0000259" key="5">
    <source>
        <dbReference type="PROSITE" id="PS50118"/>
    </source>
</evidence>
<feature type="compositionally biased region" description="Basic and acidic residues" evidence="4">
    <location>
        <begin position="170"/>
        <end position="194"/>
    </location>
</feature>
<dbReference type="InterPro" id="IPR009071">
    <property type="entry name" value="HMG_box_dom"/>
</dbReference>
<evidence type="ECO:0000313" key="6">
    <source>
        <dbReference type="EMBL" id="GLB38869.1"/>
    </source>
</evidence>
<dbReference type="GO" id="GO:0000978">
    <property type="term" value="F:RNA polymerase II cis-regulatory region sequence-specific DNA binding"/>
    <property type="evidence" value="ECO:0007669"/>
    <property type="project" value="TreeGrafter"/>
</dbReference>
<feature type="compositionally biased region" description="Low complexity" evidence="4">
    <location>
        <begin position="301"/>
        <end position="311"/>
    </location>
</feature>
<dbReference type="PANTHER" id="PTHR45789:SF2">
    <property type="entry name" value="FI18025P1"/>
    <property type="match status" value="1"/>
</dbReference>
<dbReference type="SUPFAM" id="SSF47095">
    <property type="entry name" value="HMG-box"/>
    <property type="match status" value="1"/>
</dbReference>
<feature type="region of interest" description="Disordered" evidence="4">
    <location>
        <begin position="1"/>
        <end position="72"/>
    </location>
</feature>
<comment type="caution">
    <text evidence="6">The sequence shown here is derived from an EMBL/GenBank/DDBJ whole genome shotgun (WGS) entry which is preliminary data.</text>
</comment>
<dbReference type="AlphaFoldDB" id="A0A9P3PNV2"/>
<dbReference type="Pfam" id="PF00505">
    <property type="entry name" value="HMG_box"/>
    <property type="match status" value="1"/>
</dbReference>
<feature type="domain" description="HMG box" evidence="5">
    <location>
        <begin position="72"/>
        <end position="141"/>
    </location>
</feature>
<dbReference type="InterPro" id="IPR036910">
    <property type="entry name" value="HMG_box_dom_sf"/>
</dbReference>
<proteinExistence type="predicted"/>
<feature type="compositionally biased region" description="Basic residues" evidence="4">
    <location>
        <begin position="160"/>
        <end position="169"/>
    </location>
</feature>
<evidence type="ECO:0000313" key="7">
    <source>
        <dbReference type="Proteomes" id="UP001063166"/>
    </source>
</evidence>
<keyword evidence="7" id="KW-1185">Reference proteome</keyword>
<keyword evidence="1 3" id="KW-0238">DNA-binding</keyword>
<dbReference type="Gene3D" id="1.10.30.10">
    <property type="entry name" value="High mobility group box domain"/>
    <property type="match status" value="1"/>
</dbReference>
<feature type="compositionally biased region" description="Pro residues" evidence="4">
    <location>
        <begin position="262"/>
        <end position="271"/>
    </location>
</feature>
<dbReference type="PROSITE" id="PS50118">
    <property type="entry name" value="HMG_BOX_2"/>
    <property type="match status" value="1"/>
</dbReference>
<evidence type="ECO:0000256" key="3">
    <source>
        <dbReference type="PROSITE-ProRule" id="PRU00267"/>
    </source>
</evidence>
<feature type="compositionally biased region" description="Basic and acidic residues" evidence="4">
    <location>
        <begin position="536"/>
        <end position="550"/>
    </location>
</feature>
<dbReference type="GO" id="GO:0000981">
    <property type="term" value="F:DNA-binding transcription factor activity, RNA polymerase II-specific"/>
    <property type="evidence" value="ECO:0007669"/>
    <property type="project" value="TreeGrafter"/>
</dbReference>
<feature type="compositionally biased region" description="Pro residues" evidence="4">
    <location>
        <begin position="1"/>
        <end position="36"/>
    </location>
</feature>
<dbReference type="InterPro" id="IPR051356">
    <property type="entry name" value="SOX/SOX-like_TF"/>
</dbReference>
<evidence type="ECO:0000256" key="2">
    <source>
        <dbReference type="ARBA" id="ARBA00023242"/>
    </source>
</evidence>
<evidence type="ECO:0000256" key="4">
    <source>
        <dbReference type="SAM" id="MobiDB-lite"/>
    </source>
</evidence>
<organism evidence="6 7">
    <name type="scientific">Lyophyllum shimeji</name>
    <name type="common">Hon-shimeji</name>
    <name type="synonym">Tricholoma shimeji</name>
    <dbReference type="NCBI Taxonomy" id="47721"/>
    <lineage>
        <taxon>Eukaryota</taxon>
        <taxon>Fungi</taxon>
        <taxon>Dikarya</taxon>
        <taxon>Basidiomycota</taxon>
        <taxon>Agaricomycotina</taxon>
        <taxon>Agaricomycetes</taxon>
        <taxon>Agaricomycetidae</taxon>
        <taxon>Agaricales</taxon>
        <taxon>Tricholomatineae</taxon>
        <taxon>Lyophyllaceae</taxon>
        <taxon>Lyophyllum</taxon>
    </lineage>
</organism>
<evidence type="ECO:0000256" key="1">
    <source>
        <dbReference type="ARBA" id="ARBA00023125"/>
    </source>
</evidence>
<reference evidence="6" key="1">
    <citation type="submission" date="2022-07" db="EMBL/GenBank/DDBJ databases">
        <title>The genome of Lyophyllum shimeji provides insight into the initial evolution of ectomycorrhizal fungal genome.</title>
        <authorList>
            <person name="Kobayashi Y."/>
            <person name="Shibata T."/>
            <person name="Hirakawa H."/>
            <person name="Shigenobu S."/>
            <person name="Nishiyama T."/>
            <person name="Yamada A."/>
            <person name="Hasebe M."/>
            <person name="Kawaguchi M."/>
        </authorList>
    </citation>
    <scope>NUCLEOTIDE SEQUENCE</scope>
    <source>
        <strain evidence="6">AT787</strain>
    </source>
</reference>
<dbReference type="PANTHER" id="PTHR45789">
    <property type="entry name" value="FI18025P1"/>
    <property type="match status" value="1"/>
</dbReference>